<organism evidence="2 3">
    <name type="scientific">endosymbiont of Escarpia spicata</name>
    <dbReference type="NCBI Taxonomy" id="2200908"/>
    <lineage>
        <taxon>Bacteria</taxon>
        <taxon>Pseudomonadati</taxon>
        <taxon>Pseudomonadota</taxon>
        <taxon>Gammaproteobacteria</taxon>
        <taxon>sulfur-oxidizing symbionts</taxon>
    </lineage>
</organism>
<keyword evidence="3" id="KW-1185">Reference proteome</keyword>
<comment type="caution">
    <text evidence="2">The sequence shown here is derived from an EMBL/GenBank/DDBJ whole genome shotgun (WGS) entry which is preliminary data.</text>
</comment>
<feature type="transmembrane region" description="Helical" evidence="1">
    <location>
        <begin position="30"/>
        <end position="59"/>
    </location>
</feature>
<evidence type="ECO:0000313" key="2">
    <source>
        <dbReference type="EMBL" id="RDH88409.1"/>
    </source>
</evidence>
<proteinExistence type="predicted"/>
<protein>
    <submittedName>
        <fullName evidence="2">Uncharacterized protein</fullName>
    </submittedName>
</protein>
<keyword evidence="1" id="KW-0472">Membrane</keyword>
<dbReference type="Proteomes" id="UP000254771">
    <property type="component" value="Unassembled WGS sequence"/>
</dbReference>
<keyword evidence="1" id="KW-0812">Transmembrane</keyword>
<evidence type="ECO:0000313" key="3">
    <source>
        <dbReference type="Proteomes" id="UP000254771"/>
    </source>
</evidence>
<reference evidence="2 3" key="1">
    <citation type="journal article" date="2018" name="ISME J.">
        <title>Endosymbiont genomes yield clues of tubeworm success.</title>
        <authorList>
            <person name="Li Y."/>
            <person name="Liles M.R."/>
            <person name="Halanych K.M."/>
        </authorList>
    </citation>
    <scope>NUCLEOTIDE SEQUENCE [LARGE SCALE GENOMIC DNA]</scope>
    <source>
        <strain evidence="2">A1462</strain>
    </source>
</reference>
<dbReference type="EMBL" id="QFXE01000001">
    <property type="protein sequence ID" value="RDH88409.1"/>
    <property type="molecule type" value="Genomic_DNA"/>
</dbReference>
<evidence type="ECO:0000256" key="1">
    <source>
        <dbReference type="SAM" id="Phobius"/>
    </source>
</evidence>
<keyword evidence="1" id="KW-1133">Transmembrane helix</keyword>
<name>A0A370DTC6_9GAMM</name>
<sequence>MLIIAAAEDLYCCLHKDFWRIVMSEKSLQLFGNVCTSCITVALVVMAAVSAATLLWVMYLQ</sequence>
<dbReference type="AlphaFoldDB" id="A0A370DTC6"/>
<gene>
    <name evidence="2" type="ORF">DIZ78_00250</name>
</gene>
<accession>A0A370DTC6</accession>